<protein>
    <recommendedName>
        <fullName evidence="3">Exonuclease domain-containing protein</fullName>
    </recommendedName>
</protein>
<name>A0A7X9WT97_9SPHN</name>
<dbReference type="SUPFAM" id="SSF53098">
    <property type="entry name" value="Ribonuclease H-like"/>
    <property type="match status" value="1"/>
</dbReference>
<gene>
    <name evidence="1" type="ORF">HHL08_05025</name>
</gene>
<dbReference type="InterPro" id="IPR012337">
    <property type="entry name" value="RNaseH-like_sf"/>
</dbReference>
<dbReference type="EMBL" id="JABBFV010000003">
    <property type="protein sequence ID" value="NML09511.1"/>
    <property type="molecule type" value="Genomic_DNA"/>
</dbReference>
<organism evidence="1 2">
    <name type="scientific">Sphingobium psychrophilum</name>
    <dbReference type="NCBI Taxonomy" id="2728834"/>
    <lineage>
        <taxon>Bacteria</taxon>
        <taxon>Pseudomonadati</taxon>
        <taxon>Pseudomonadota</taxon>
        <taxon>Alphaproteobacteria</taxon>
        <taxon>Sphingomonadales</taxon>
        <taxon>Sphingomonadaceae</taxon>
        <taxon>Sphingobium</taxon>
    </lineage>
</organism>
<reference evidence="1 2" key="1">
    <citation type="submission" date="2020-04" db="EMBL/GenBank/DDBJ databases">
        <title>Sphingobium sp. AR-3-1 isolated from Arctic soil.</title>
        <authorList>
            <person name="Dahal R.H."/>
            <person name="Chaudhary D.K."/>
        </authorList>
    </citation>
    <scope>NUCLEOTIDE SEQUENCE [LARGE SCALE GENOMIC DNA]</scope>
    <source>
        <strain evidence="1 2">AR-3-1</strain>
    </source>
</reference>
<sequence>MHIMTIDFEASCLPRHGRSFPIEVGIADGDRSRSWLIRPHDDWSGWDWTAEAEALHGLTRDRIVREGQPAAVVLAELAAATQGCRVVADSLIDQYWLDTLAAAAGAPTPFKIQHVVTLFDEQGADARRVAAAMAFADGQGATRHHAAGDALWLSALIAHMRGVATLSPTPHCLTLFAPE</sequence>
<dbReference type="GO" id="GO:0003676">
    <property type="term" value="F:nucleic acid binding"/>
    <property type="evidence" value="ECO:0007669"/>
    <property type="project" value="InterPro"/>
</dbReference>
<evidence type="ECO:0000313" key="2">
    <source>
        <dbReference type="Proteomes" id="UP000519023"/>
    </source>
</evidence>
<accession>A0A7X9WT97</accession>
<dbReference type="AlphaFoldDB" id="A0A7X9WT97"/>
<keyword evidence="2" id="KW-1185">Reference proteome</keyword>
<evidence type="ECO:0008006" key="3">
    <source>
        <dbReference type="Google" id="ProtNLM"/>
    </source>
</evidence>
<comment type="caution">
    <text evidence="1">The sequence shown here is derived from an EMBL/GenBank/DDBJ whole genome shotgun (WGS) entry which is preliminary data.</text>
</comment>
<proteinExistence type="predicted"/>
<evidence type="ECO:0000313" key="1">
    <source>
        <dbReference type="EMBL" id="NML09511.1"/>
    </source>
</evidence>
<dbReference type="Gene3D" id="3.30.420.10">
    <property type="entry name" value="Ribonuclease H-like superfamily/Ribonuclease H"/>
    <property type="match status" value="1"/>
</dbReference>
<dbReference type="InterPro" id="IPR036397">
    <property type="entry name" value="RNaseH_sf"/>
</dbReference>
<dbReference type="Proteomes" id="UP000519023">
    <property type="component" value="Unassembled WGS sequence"/>
</dbReference>